<proteinExistence type="predicted"/>
<evidence type="ECO:0000313" key="1">
    <source>
        <dbReference type="EMBL" id="SFL39666.1"/>
    </source>
</evidence>
<name>A0A1I4HE42_9RHOB</name>
<dbReference type="AlphaFoldDB" id="A0A1I4HE42"/>
<dbReference type="Proteomes" id="UP000199550">
    <property type="component" value="Unassembled WGS sequence"/>
</dbReference>
<reference evidence="1 2" key="1">
    <citation type="submission" date="2016-10" db="EMBL/GenBank/DDBJ databases">
        <authorList>
            <person name="de Groot N.N."/>
        </authorList>
    </citation>
    <scope>NUCLEOTIDE SEQUENCE [LARGE SCALE GENOMIC DNA]</scope>
    <source>
        <strain evidence="1 2">DSM 16199</strain>
    </source>
</reference>
<evidence type="ECO:0000313" key="2">
    <source>
        <dbReference type="Proteomes" id="UP000199550"/>
    </source>
</evidence>
<organism evidence="1 2">
    <name type="scientific">Loktanella salsilacus</name>
    <dbReference type="NCBI Taxonomy" id="195913"/>
    <lineage>
        <taxon>Bacteria</taxon>
        <taxon>Pseudomonadati</taxon>
        <taxon>Pseudomonadota</taxon>
        <taxon>Alphaproteobacteria</taxon>
        <taxon>Rhodobacterales</taxon>
        <taxon>Roseobacteraceae</taxon>
        <taxon>Loktanella</taxon>
    </lineage>
</organism>
<keyword evidence="2" id="KW-1185">Reference proteome</keyword>
<gene>
    <name evidence="1" type="ORF">SAMN04488004_11711</name>
</gene>
<sequence>MERDLGIDDLGSIQKDIVYAATILSETNGTTVETDEIRKHALLAGVPRSSFFRAMKDVVDAGYLVHSNEKKRSTYSLSKKLT</sequence>
<protein>
    <submittedName>
        <fullName evidence="1">Uncharacterized protein</fullName>
    </submittedName>
</protein>
<accession>A0A1I4HE42</accession>
<dbReference type="EMBL" id="FOTF01000017">
    <property type="protein sequence ID" value="SFL39666.1"/>
    <property type="molecule type" value="Genomic_DNA"/>
</dbReference>